<evidence type="ECO:0000256" key="1">
    <source>
        <dbReference type="SAM" id="MobiDB-lite"/>
    </source>
</evidence>
<evidence type="ECO:0000313" key="3">
    <source>
        <dbReference type="Proteomes" id="UP000008142"/>
    </source>
</evidence>
<feature type="compositionally biased region" description="Low complexity" evidence="1">
    <location>
        <begin position="71"/>
        <end position="88"/>
    </location>
</feature>
<dbReference type="HOGENOM" id="CLU_1926974_0_0_1"/>
<dbReference type="EMBL" id="DS990640">
    <property type="protein sequence ID" value="EGC46928.1"/>
    <property type="molecule type" value="Genomic_DNA"/>
</dbReference>
<organism evidence="3">
    <name type="scientific">Ajellomyces capsulatus (strain H88)</name>
    <name type="common">Darling's disease fungus</name>
    <name type="synonym">Histoplasma capsulatum</name>
    <dbReference type="NCBI Taxonomy" id="544711"/>
    <lineage>
        <taxon>Eukaryota</taxon>
        <taxon>Fungi</taxon>
        <taxon>Dikarya</taxon>
        <taxon>Ascomycota</taxon>
        <taxon>Pezizomycotina</taxon>
        <taxon>Eurotiomycetes</taxon>
        <taxon>Eurotiomycetidae</taxon>
        <taxon>Onygenales</taxon>
        <taxon>Ajellomycetaceae</taxon>
        <taxon>Histoplasma</taxon>
    </lineage>
</organism>
<dbReference type="Proteomes" id="UP000008142">
    <property type="component" value="Unassembled WGS sequence"/>
</dbReference>
<evidence type="ECO:0000313" key="2">
    <source>
        <dbReference type="EMBL" id="EGC46928.1"/>
    </source>
</evidence>
<feature type="region of interest" description="Disordered" evidence="1">
    <location>
        <begin position="1"/>
        <end position="95"/>
    </location>
</feature>
<reference evidence="3" key="1">
    <citation type="submission" date="2008-07" db="EMBL/GenBank/DDBJ databases">
        <title>Annotation of Ajellomyces capsulatus strain H88.</title>
        <authorList>
            <person name="Champion M."/>
            <person name="Cuomo C."/>
            <person name="Ma L.-J."/>
            <person name="Henn M.R."/>
            <person name="Sil A."/>
            <person name="Goldman B."/>
            <person name="Young S.K."/>
            <person name="Kodira C.D."/>
            <person name="Zeng Q."/>
            <person name="Koehrsen M."/>
            <person name="Alvarado L."/>
            <person name="Berlin A."/>
            <person name="Borenstein D."/>
            <person name="Chen Z."/>
            <person name="Engels R."/>
            <person name="Freedman E."/>
            <person name="Gellesch M."/>
            <person name="Goldberg J."/>
            <person name="Griggs A."/>
            <person name="Gujja S."/>
            <person name="Heiman D."/>
            <person name="Hepburn T."/>
            <person name="Howarth C."/>
            <person name="Jen D."/>
            <person name="Larson L."/>
            <person name="Lewis B."/>
            <person name="Mehta T."/>
            <person name="Park D."/>
            <person name="Pearson M."/>
            <person name="Roberts A."/>
            <person name="Saif S."/>
            <person name="Shea T."/>
            <person name="Shenoy N."/>
            <person name="Sisk P."/>
            <person name="Stolte C."/>
            <person name="Sykes S."/>
            <person name="Walk T."/>
            <person name="White J."/>
            <person name="Yandava C."/>
            <person name="Klein B."/>
            <person name="McEwen J.G."/>
            <person name="Puccia R."/>
            <person name="Goldman G.H."/>
            <person name="Felipe M.S."/>
            <person name="Nino-Vega G."/>
            <person name="San-Blas G."/>
            <person name="Taylor J."/>
            <person name="Mendoza L."/>
            <person name="Galagan J."/>
            <person name="Nusbaum C."/>
            <person name="Birren B."/>
        </authorList>
    </citation>
    <scope>NUCLEOTIDE SEQUENCE [LARGE SCALE GENOMIC DNA]</scope>
    <source>
        <strain evidence="3">H88</strain>
    </source>
</reference>
<proteinExistence type="predicted"/>
<dbReference type="AlphaFoldDB" id="F0UPC2"/>
<accession>F0UPC2</accession>
<protein>
    <submittedName>
        <fullName evidence="2">Predicted protein</fullName>
    </submittedName>
</protein>
<sequence>MAELIRHVTCPPSRIGQPAPSPPRPARKQGKLPVTEAAPMGGSWPTALLDSPARQRRQRQRQPHPQPHPQPTTTTTADRPAASTTPTTSLSMSYPVSATPATILLVLSPPLLGHRLSSGSSFFSPPMPRRA</sequence>
<gene>
    <name evidence="2" type="ORF">HCEG_06143</name>
</gene>
<name>F0UPC2_AJEC8</name>